<evidence type="ECO:0000256" key="3">
    <source>
        <dbReference type="PROSITE-ProRule" id="PRU00708"/>
    </source>
</evidence>
<dbReference type="Pfam" id="PF01535">
    <property type="entry name" value="PPR"/>
    <property type="match status" value="1"/>
</dbReference>
<dbReference type="Pfam" id="PF00530">
    <property type="entry name" value="SRCR"/>
    <property type="match status" value="1"/>
</dbReference>
<dbReference type="InterPro" id="IPR036772">
    <property type="entry name" value="SRCR-like_dom_sf"/>
</dbReference>
<feature type="region of interest" description="Disordered" evidence="4">
    <location>
        <begin position="324"/>
        <end position="379"/>
    </location>
</feature>
<dbReference type="PANTHER" id="PTHR47447:SF17">
    <property type="entry name" value="OS12G0638900 PROTEIN"/>
    <property type="match status" value="1"/>
</dbReference>
<feature type="compositionally biased region" description="Low complexity" evidence="4">
    <location>
        <begin position="324"/>
        <end position="337"/>
    </location>
</feature>
<feature type="repeat" description="PPR" evidence="3">
    <location>
        <begin position="623"/>
        <end position="657"/>
    </location>
</feature>
<dbReference type="NCBIfam" id="TIGR00756">
    <property type="entry name" value="PPR"/>
    <property type="match status" value="1"/>
</dbReference>
<evidence type="ECO:0000256" key="5">
    <source>
        <dbReference type="SAM" id="SignalP"/>
    </source>
</evidence>
<name>A0ABP0R6N3_9DINO</name>
<dbReference type="PROSITE" id="PS50287">
    <property type="entry name" value="SRCR_2"/>
    <property type="match status" value="1"/>
</dbReference>
<dbReference type="InterPro" id="IPR011990">
    <property type="entry name" value="TPR-like_helical_dom_sf"/>
</dbReference>
<keyword evidence="1" id="KW-0677">Repeat</keyword>
<evidence type="ECO:0000256" key="2">
    <source>
        <dbReference type="ARBA" id="ARBA00023157"/>
    </source>
</evidence>
<feature type="signal peptide" evidence="5">
    <location>
        <begin position="1"/>
        <end position="17"/>
    </location>
</feature>
<accession>A0ABP0R6N3</accession>
<feature type="chain" id="PRO_5046687936" evidence="5">
    <location>
        <begin position="18"/>
        <end position="1563"/>
    </location>
</feature>
<evidence type="ECO:0000313" key="7">
    <source>
        <dbReference type="EMBL" id="CAK9095938.1"/>
    </source>
</evidence>
<proteinExistence type="predicted"/>
<feature type="compositionally biased region" description="Polar residues" evidence="4">
    <location>
        <begin position="338"/>
        <end position="363"/>
    </location>
</feature>
<comment type="caution">
    <text evidence="7">The sequence shown here is derived from an EMBL/GenBank/DDBJ whole genome shotgun (WGS) entry which is preliminary data.</text>
</comment>
<dbReference type="Gene3D" id="3.10.250.10">
    <property type="entry name" value="SRCR-like domain"/>
    <property type="match status" value="1"/>
</dbReference>
<evidence type="ECO:0000256" key="4">
    <source>
        <dbReference type="SAM" id="MobiDB-lite"/>
    </source>
</evidence>
<organism evidence="7 8">
    <name type="scientific">Durusdinium trenchii</name>
    <dbReference type="NCBI Taxonomy" id="1381693"/>
    <lineage>
        <taxon>Eukaryota</taxon>
        <taxon>Sar</taxon>
        <taxon>Alveolata</taxon>
        <taxon>Dinophyceae</taxon>
        <taxon>Suessiales</taxon>
        <taxon>Symbiodiniaceae</taxon>
        <taxon>Durusdinium</taxon>
    </lineage>
</organism>
<reference evidence="7 8" key="1">
    <citation type="submission" date="2024-02" db="EMBL/GenBank/DDBJ databases">
        <authorList>
            <person name="Chen Y."/>
            <person name="Shah S."/>
            <person name="Dougan E. K."/>
            <person name="Thang M."/>
            <person name="Chan C."/>
        </authorList>
    </citation>
    <scope>NUCLEOTIDE SEQUENCE [LARGE SCALE GENOMIC DNA]</scope>
</reference>
<keyword evidence="2" id="KW-1015">Disulfide bond</keyword>
<dbReference type="InterPro" id="IPR001190">
    <property type="entry name" value="SRCR"/>
</dbReference>
<dbReference type="PROSITE" id="PS51375">
    <property type="entry name" value="PPR"/>
    <property type="match status" value="2"/>
</dbReference>
<dbReference type="InterPro" id="IPR002885">
    <property type="entry name" value="PPR_rpt"/>
</dbReference>
<keyword evidence="8" id="KW-1185">Reference proteome</keyword>
<protein>
    <submittedName>
        <fullName evidence="7">Chloroplastic</fullName>
    </submittedName>
</protein>
<dbReference type="Gene3D" id="2.60.120.620">
    <property type="entry name" value="q2cbj1_9rhob like domain"/>
    <property type="match status" value="1"/>
</dbReference>
<feature type="domain" description="SRCR" evidence="6">
    <location>
        <begin position="85"/>
        <end position="203"/>
    </location>
</feature>
<dbReference type="SUPFAM" id="SSF56487">
    <property type="entry name" value="SRCR-like"/>
    <property type="match status" value="1"/>
</dbReference>
<dbReference type="PANTHER" id="PTHR47447">
    <property type="entry name" value="OS03G0856100 PROTEIN"/>
    <property type="match status" value="1"/>
</dbReference>
<evidence type="ECO:0000259" key="6">
    <source>
        <dbReference type="PROSITE" id="PS50287"/>
    </source>
</evidence>
<dbReference type="InterPro" id="IPR044862">
    <property type="entry name" value="Pro_4_hyd_alph_FE2OG_OXY"/>
</dbReference>
<dbReference type="SMART" id="SM00202">
    <property type="entry name" value="SR"/>
    <property type="match status" value="1"/>
</dbReference>
<dbReference type="Gene3D" id="1.25.40.10">
    <property type="entry name" value="Tetratricopeptide repeat domain"/>
    <property type="match status" value="2"/>
</dbReference>
<dbReference type="Pfam" id="PF13640">
    <property type="entry name" value="2OG-FeII_Oxy_3"/>
    <property type="match status" value="1"/>
</dbReference>
<sequence length="1563" mass="169910">MAMFRWLLLTLLLEVGADGPPASTTGTSSIASTTLLPTTTTTTASTTTTSGTTTTTTTVTLPAHCQRFSTFTCSTSPVTPASTEVMLVEGSAAMPDWYCNGRWGRLEVKKDGVWGQVCRESFDHLDARVSCRQMGFQDGFALREYHYTGRLSMSASSNPMLMDGPACVGTESRIQDCPSFGAAVSTTCTAVGDLRAAAGVLCLAEQLSESELRARCPKLRFKANDQKNKPTHPMSVVTIFPGNSYTSGFGGTGVSTSDGGLGNYAGTYRTEDEIRSAWSNIASDEVPNMGGHQWRYPFATKSFCYSNFLTELAMGYCESYIPTSAPTSSTSSSTTTSVGNPSDGTTQTANLDTTPGAGTTSKTDGPKEQTEQTEQTRSTARCDGFTRLYSRLKHGFPKISEAKLILGNSLGFPGGCAVLCPAELERTRRVRTNNMRAGGRKPVSRLPKDTSWQVVFRHADGAPAEGMQVDLLTGCAFTGKDAETDAEDAVLGPVRTCRKSMFLTCDFFGFGGALCRLYPWILEEKDLLIKHYSYCVEIRYGFELAIKSSEPGCRVDRQTDRADHLQRYKTHAEEKVETPEARVWHGRSCAPRHGGAARQGSGQPWQQAQLLLGSLEMDAVQADVVVYNTLMSACSRAAVWKQVLAVLESMEKKRVQSDLITWSLSLTACAKAQQWPCALQLLEQLEQREQEADLWIYSAAISACGKGQQWQQAIFLIARLQDQQLEADVVAYSATMSGCAKAGQWQQALLCLDALRGQQLLPDLAMLSAVTNALGKGQEWTQALAWLASTAVNRYGASAVISAGTPWQRSLSFGHIAGAQNAILASCGQQRHWRWALDALERSQRQNGEVDAVTGNSLVGACTGWPEAFWYLASFPWPQKQADVKAYTAALEASLMTDQDEAKDEDKDLPEHVECPRVSHSWPRAMDLLCLLRQRQVEANLRVWTKLLSVPALWRTTLALLHVDDDVGSAAEAQLRPLAARNRPWQIAVGLVHLPQPAMLEHEMLELAACNAAIRSCADASAWPCALELLERWRSRADLWTYSSTIVACGRGDQWQHSMAVLSRMEEVRLSADLIAMSATISSCAAAAQWQRALRYLVELPQAKLEADAMTYHAVTSALVKGESLELAMKLLEQMSSASMANESWKTRDETCAKEAVVVRGRKSGPLPSNLFAMPGEDDEDKADKFGSPGQAEGQRPVWATDQRNGQRIEVTPTYSVAVHGRRAVGTAAEVPGMVRMRKTKPFFERPSASRTAGTAVLGSASSSAPPGLVEALAQAGLGGTAASEAALRHVAERRAEELVEHLEEVVGEGKLLDAGWLQMGKEEIRKKLAEIFTGYLLEIHQIVQVSDVFNDLSVPCRTWRRPWADALVAAHHARQLWAPHLAVAQDFSQLNALGLGCIVLDGMVPPQLAADAHAELEQMAQDGKLSDFSQSTCNPGSRHLWLRFAGPGSDGDGLVPPALATLGDALAGLPGALEERAREVQLSSPRLRIVPNLMAATYGPGSHYVPHKDMYSGGSCGFENTRMLTILCYLNPHWRPGDGGELRVFNTLREAPASPVPSATRK</sequence>
<evidence type="ECO:0000256" key="1">
    <source>
        <dbReference type="ARBA" id="ARBA00022737"/>
    </source>
</evidence>
<dbReference type="Pfam" id="PF13041">
    <property type="entry name" value="PPR_2"/>
    <property type="match status" value="1"/>
</dbReference>
<dbReference type="EMBL" id="CAXAMM010040873">
    <property type="protein sequence ID" value="CAK9095938.1"/>
    <property type="molecule type" value="Genomic_DNA"/>
</dbReference>
<dbReference type="Proteomes" id="UP001642464">
    <property type="component" value="Unassembled WGS sequence"/>
</dbReference>
<feature type="region of interest" description="Disordered" evidence="4">
    <location>
        <begin position="1168"/>
        <end position="1196"/>
    </location>
</feature>
<evidence type="ECO:0000313" key="8">
    <source>
        <dbReference type="Proteomes" id="UP001642464"/>
    </source>
</evidence>
<feature type="repeat" description="PPR" evidence="3">
    <location>
        <begin position="728"/>
        <end position="762"/>
    </location>
</feature>
<keyword evidence="5" id="KW-0732">Signal</keyword>
<gene>
    <name evidence="7" type="ORF">SCF082_LOCUS45053</name>
</gene>